<dbReference type="PRINTS" id="PR00038">
    <property type="entry name" value="HTHLUXR"/>
</dbReference>
<dbReference type="SUPFAM" id="SSF48452">
    <property type="entry name" value="TPR-like"/>
    <property type="match status" value="1"/>
</dbReference>
<dbReference type="InterPro" id="IPR027417">
    <property type="entry name" value="P-loop_NTPase"/>
</dbReference>
<gene>
    <name evidence="6" type="ORF">BKK80_26705</name>
</gene>
<dbReference type="RefSeq" id="WP_071071973.1">
    <property type="nucleotide sequence ID" value="NZ_CP017755.1"/>
</dbReference>
<dbReference type="CDD" id="cd06170">
    <property type="entry name" value="LuxR_C_like"/>
    <property type="match status" value="1"/>
</dbReference>
<dbReference type="SUPFAM" id="SSF46894">
    <property type="entry name" value="C-terminal effector domain of the bipartite response regulators"/>
    <property type="match status" value="1"/>
</dbReference>
<evidence type="ECO:0000256" key="4">
    <source>
        <dbReference type="SAM" id="MobiDB-lite"/>
    </source>
</evidence>
<feature type="domain" description="HTH luxR-type" evidence="5">
    <location>
        <begin position="842"/>
        <end position="907"/>
    </location>
</feature>
<dbReference type="Proteomes" id="UP000177515">
    <property type="component" value="Chromosome 2"/>
</dbReference>
<dbReference type="InterPro" id="IPR041617">
    <property type="entry name" value="TPR_MalT"/>
</dbReference>
<dbReference type="SUPFAM" id="SSF52540">
    <property type="entry name" value="P-loop containing nucleoside triphosphate hydrolases"/>
    <property type="match status" value="1"/>
</dbReference>
<feature type="region of interest" description="Disordered" evidence="4">
    <location>
        <begin position="1"/>
        <end position="25"/>
    </location>
</feature>
<evidence type="ECO:0000259" key="5">
    <source>
        <dbReference type="PROSITE" id="PS50043"/>
    </source>
</evidence>
<protein>
    <submittedName>
        <fullName evidence="6">Helix-turn-helix transcriptional regulator</fullName>
    </submittedName>
</protein>
<dbReference type="Pfam" id="PF17874">
    <property type="entry name" value="TPR_MalT"/>
    <property type="match status" value="1"/>
</dbReference>
<keyword evidence="3" id="KW-0804">Transcription</keyword>
<evidence type="ECO:0000313" key="6">
    <source>
        <dbReference type="EMBL" id="AOZ09372.1"/>
    </source>
</evidence>
<proteinExistence type="predicted"/>
<evidence type="ECO:0000313" key="7">
    <source>
        <dbReference type="Proteomes" id="UP000177515"/>
    </source>
</evidence>
<evidence type="ECO:0000256" key="1">
    <source>
        <dbReference type="ARBA" id="ARBA00023015"/>
    </source>
</evidence>
<evidence type="ECO:0000256" key="2">
    <source>
        <dbReference type="ARBA" id="ARBA00023125"/>
    </source>
</evidence>
<name>A0ABN4TPW2_9BURK</name>
<dbReference type="InterPro" id="IPR036388">
    <property type="entry name" value="WH-like_DNA-bd_sf"/>
</dbReference>
<dbReference type="Gene3D" id="1.25.40.10">
    <property type="entry name" value="Tetratricopeptide repeat domain"/>
    <property type="match status" value="1"/>
</dbReference>
<dbReference type="Gene3D" id="1.10.10.10">
    <property type="entry name" value="Winged helix-like DNA-binding domain superfamily/Winged helix DNA-binding domain"/>
    <property type="match status" value="1"/>
</dbReference>
<reference evidence="6 7" key="1">
    <citation type="submission" date="2016-10" db="EMBL/GenBank/DDBJ databases">
        <title>Complete genome sequences of three Cupriavidus strains isolated from various Malaysian environments.</title>
        <authorList>
            <person name="Abdullah A.A.-A."/>
            <person name="Shafie N.A.H."/>
            <person name="Lau N.S."/>
        </authorList>
    </citation>
    <scope>NUCLEOTIDE SEQUENCE [LARGE SCALE GENOMIC DNA]</scope>
    <source>
        <strain evidence="6 7">USMAA1020</strain>
    </source>
</reference>
<evidence type="ECO:0000256" key="3">
    <source>
        <dbReference type="ARBA" id="ARBA00023163"/>
    </source>
</evidence>
<dbReference type="PANTHER" id="PTHR44688">
    <property type="entry name" value="DNA-BINDING TRANSCRIPTIONAL ACTIVATOR DEVR_DOSR"/>
    <property type="match status" value="1"/>
</dbReference>
<dbReference type="InterPro" id="IPR000792">
    <property type="entry name" value="Tscrpt_reg_LuxR_C"/>
</dbReference>
<dbReference type="PANTHER" id="PTHR44688:SF16">
    <property type="entry name" value="DNA-BINDING TRANSCRIPTIONAL ACTIVATOR DEVR_DOSR"/>
    <property type="match status" value="1"/>
</dbReference>
<dbReference type="InterPro" id="IPR011990">
    <property type="entry name" value="TPR-like_helical_dom_sf"/>
</dbReference>
<dbReference type="InterPro" id="IPR059106">
    <property type="entry name" value="WHD_MalT"/>
</dbReference>
<dbReference type="InterPro" id="IPR016032">
    <property type="entry name" value="Sig_transdc_resp-reg_C-effctor"/>
</dbReference>
<keyword evidence="2" id="KW-0238">DNA-binding</keyword>
<dbReference type="SMART" id="SM00421">
    <property type="entry name" value="HTH_LUXR"/>
    <property type="match status" value="1"/>
</dbReference>
<dbReference type="Pfam" id="PF00196">
    <property type="entry name" value="GerE"/>
    <property type="match status" value="1"/>
</dbReference>
<keyword evidence="1" id="KW-0805">Transcription regulation</keyword>
<dbReference type="PROSITE" id="PS50043">
    <property type="entry name" value="HTH_LUXR_2"/>
    <property type="match status" value="1"/>
</dbReference>
<keyword evidence="7" id="KW-1185">Reference proteome</keyword>
<feature type="compositionally biased region" description="Low complexity" evidence="4">
    <location>
        <begin position="7"/>
        <end position="25"/>
    </location>
</feature>
<accession>A0ABN4TPW2</accession>
<dbReference type="Pfam" id="PF25873">
    <property type="entry name" value="WHD_MalT"/>
    <property type="match status" value="1"/>
</dbReference>
<dbReference type="EMBL" id="CP017755">
    <property type="protein sequence ID" value="AOZ09372.1"/>
    <property type="molecule type" value="Genomic_DNA"/>
</dbReference>
<sequence>MPSPVDPSRTPLTSKLSPPTTSVAQVARGEIRERVRAAGAARVVLVRAPAGFGKTTAMVQCRSLLEASGVDTAWLTLDGADNDPSRFLACLAAAVGGMAADAPAAAPAMADAGLRSPADMALAIMAGLAARTAPFAVFLDDFEALQEAAVLRLVREILDGLPRGGRLVIGSRGLPDLGLGRLRARGQLLEIDAALLRFSLPETAELLNRRRDSALPDDEVARLHGKAEGWPAALWLASLALERRDDHRDRDRFIARFSGSNQALADYLAEDVLERQPAPVRDFLLRTAILRHLDAGLCDHLLPGVDSAAMLARLEADNLFLTPMEGDAPSYRYHSLFADFLRAQLQRELPDEGRRLHRAAAHWYEAHGRPVPAIDHALEGGSFDHAVRLLARHAIALLEGGRMRLLTRWFGAIPPACIAGSPLLQVVHVWALCLTHGPHEAQARLDGYGCAADPDPEVRPHVLALQPFLLAVMDQAEEAFALGREALRHMPARQGFAEGVLSNCMAYLSAVMGEYQESHRLLDAARSSPGAAASHFIKMYSESVGGLTDLEEGRLRQATARFRIAVGATHAASQGHTGGNAWAGVLYAASLYEADELDQARHLLQVYLPLARDAGLADHMIQGYMLLSRIAFHHGDVDQAFHCLTELEYLGHQRQLPRVVSSAKLERAHLLTMQGHLQGAREELERANDAALWARVARLRLPAHDLQTHEMAELRWLVAAGRAASALPRLADGIDAAVRSRRFRRALKLRVLQAMALARAGDAPAALAAMTGALRNGCAEGFVRLFADEGGDAALLVRQVEAMTQEEGAGAGADPIFRAYLQRLAQACGGAGPGEAALPPDCPALVEPLTAKEIRLLALVAEGYSNSALAEKLFVSDSTVRTHLRNINGKLNAQNRTQAVAIARRLELIR</sequence>
<organism evidence="6 7">
    <name type="scientific">Cupriavidus malaysiensis</name>
    <dbReference type="NCBI Taxonomy" id="367825"/>
    <lineage>
        <taxon>Bacteria</taxon>
        <taxon>Pseudomonadati</taxon>
        <taxon>Pseudomonadota</taxon>
        <taxon>Betaproteobacteria</taxon>
        <taxon>Burkholderiales</taxon>
        <taxon>Burkholderiaceae</taxon>
        <taxon>Cupriavidus</taxon>
    </lineage>
</organism>